<feature type="domain" description="ABC1 atypical kinase-like" evidence="5">
    <location>
        <begin position="754"/>
        <end position="805"/>
    </location>
</feature>
<feature type="region of interest" description="Disordered" evidence="3">
    <location>
        <begin position="1"/>
        <end position="23"/>
    </location>
</feature>
<protein>
    <recommendedName>
        <fullName evidence="5">ABC1 atypical kinase-like domain-containing protein</fullName>
    </recommendedName>
</protein>
<dbReference type="InterPro" id="IPR004147">
    <property type="entry name" value="ABC1_dom"/>
</dbReference>
<sequence length="1237" mass="138098">MGGMNTGSATQAPANTLLSTQSQNLQPGSLKSIERIISESVQLSPGLEPPTLSAVPDQEALLLSIQDALKKAESASHVEAFKSVPPILLDLWNCRSQYLVQAAEALANGSRNTSLRPVYGQIGILSFFLRLTASMEVTESSLILHSLRLIGNSCADQDENRQIVVKDNYTSAILRRLLRPELIHIVIPVVYNLCMDFEPAQSQLAANKIVYILLKLVKDDAFKGNEGLLEYVYELIELVGEQGIHLLSDVLSLLERSLSFNTTSSIEDAQAITQSRLKINQALAETSGSPLFSKLYPLDSSLSQTLKSWLASTDSELQICACVMLGNLARSDEICIALVRDFGIHQQLIAILNSDARGAVIHSALGFLKNLAIASDNREHLVDAGIIPAISRLWGYETVPQVQLAATSIARQLIISSVENISRLLEPANKDQTYISLLLALFIKANSTPVKIEVGRIVASLCRTLVPKQNTQGIIDRLLPCHDGIALPLGAMITQTQWPVVRSEGWFALALMASTRAGAEAVAFCLGEIDGFTLIEKTLIVEEPAEPEIETDKMQWRKDRDNIIVLVQKLLKHEPEALDTRWKSTLQELMSTHIVKYLGRPPRIGAVLIAAMAPGVFVKLAEKKDDDKTGERIMLEASRREIKDDVLEKTEGILGFGSPGLAYWVYYAYDTIATGFRFVHLVVIFLPVILTAPTIWLGKRIKDRDGTRTGTLWWYRFLVRAMERAGPAFIKLGQWAASRTDIFPPEMCSTMSSLHSNAPAHSLHETKQIIRKAFHGMPFEDIFEEFNEEPLGVGAIAQVYKAKLKPNLANLADNERTSTPEGLGNKFRKNVDVLMKSTPHRVPSSYVAVKVLHPRVERLIRRDLRIMYFFASLINAIPTMHWLSFPDEVAQFGEMMKLQLDLRIEATNLRIFREKFRARTTAWFPYPYLDYSTREVLVEEFAQGIPLSTFLEKGGGVYQHEIANEGLDAFLHMLLIDNFVHADLHPGNIMVRFYQPSELDLSLHKHSRASDAPTAAEVDVAEAVLARLRPHEKDPQEWEKALNQLNTEGYRPQLIFIDTGLVTELNETNRTNFLDLFRAVAEFDGHRAGELMVERCRQPEQVLDPDIFALRMQHLVLGVKSRTFALGNIKIGDVLSEVLSMVRRHHVRLEGDFVNVVISILLLEGIGRSMDPNLDLFKSALPILRKLGSNTTFLKTVRSGDTSMLRVWVGLEARGLLQASIESVENCVKYDLLSPNI</sequence>
<feature type="domain" description="ABC1 atypical kinase-like" evidence="5">
    <location>
        <begin position="845"/>
        <end position="994"/>
    </location>
</feature>
<dbReference type="PANTHER" id="PTHR45890:SF1">
    <property type="entry name" value="AARF DOMAIN CONTAINING KINASE 2"/>
    <property type="match status" value="1"/>
</dbReference>
<dbReference type="InterPro" id="IPR000225">
    <property type="entry name" value="Armadillo"/>
</dbReference>
<keyword evidence="4" id="KW-1133">Transmembrane helix</keyword>
<dbReference type="InterPro" id="IPR044095">
    <property type="entry name" value="ADCK2_dom"/>
</dbReference>
<gene>
    <name evidence="6" type="ORF">BJY01DRAFT_238457</name>
</gene>
<dbReference type="InterPro" id="IPR016024">
    <property type="entry name" value="ARM-type_fold"/>
</dbReference>
<dbReference type="SUPFAM" id="SSF48371">
    <property type="entry name" value="ARM repeat"/>
    <property type="match status" value="1"/>
</dbReference>
<dbReference type="PANTHER" id="PTHR45890">
    <property type="entry name" value="AARF DOMAIN CONTAINING KINASE 2 (PREDICTED)"/>
    <property type="match status" value="1"/>
</dbReference>
<proteinExistence type="inferred from homology"/>
<evidence type="ECO:0000259" key="5">
    <source>
        <dbReference type="Pfam" id="PF03109"/>
    </source>
</evidence>
<dbReference type="Pfam" id="PF03109">
    <property type="entry name" value="ABC1"/>
    <property type="match status" value="2"/>
</dbReference>
<evidence type="ECO:0000313" key="6">
    <source>
        <dbReference type="EMBL" id="KAL2836054.1"/>
    </source>
</evidence>
<dbReference type="InterPro" id="IPR011009">
    <property type="entry name" value="Kinase-like_dom_sf"/>
</dbReference>
<dbReference type="SUPFAM" id="SSF56112">
    <property type="entry name" value="Protein kinase-like (PK-like)"/>
    <property type="match status" value="1"/>
</dbReference>
<keyword evidence="4" id="KW-0472">Membrane</keyword>
<comment type="similarity">
    <text evidence="1">Belongs to the protein kinase superfamily. ADCK protein kinase family.</text>
</comment>
<organism evidence="6 7">
    <name type="scientific">Aspergillus pseudoustus</name>
    <dbReference type="NCBI Taxonomy" id="1810923"/>
    <lineage>
        <taxon>Eukaryota</taxon>
        <taxon>Fungi</taxon>
        <taxon>Dikarya</taxon>
        <taxon>Ascomycota</taxon>
        <taxon>Pezizomycotina</taxon>
        <taxon>Eurotiomycetes</taxon>
        <taxon>Eurotiomycetidae</taxon>
        <taxon>Eurotiales</taxon>
        <taxon>Aspergillaceae</taxon>
        <taxon>Aspergillus</taxon>
        <taxon>Aspergillus subgen. Nidulantes</taxon>
    </lineage>
</organism>
<dbReference type="InterPro" id="IPR052402">
    <property type="entry name" value="ADCK_kinase"/>
</dbReference>
<dbReference type="Gene3D" id="1.25.10.10">
    <property type="entry name" value="Leucine-rich Repeat Variant"/>
    <property type="match status" value="2"/>
</dbReference>
<dbReference type="CDD" id="cd13971">
    <property type="entry name" value="ADCK2-like"/>
    <property type="match status" value="1"/>
</dbReference>
<feature type="repeat" description="ARM" evidence="2">
    <location>
        <begin position="343"/>
        <end position="386"/>
    </location>
</feature>
<dbReference type="PROSITE" id="PS50176">
    <property type="entry name" value="ARM_REPEAT"/>
    <property type="match status" value="1"/>
</dbReference>
<keyword evidence="7" id="KW-1185">Reference proteome</keyword>
<dbReference type="EMBL" id="JBFXLU010000186">
    <property type="protein sequence ID" value="KAL2836054.1"/>
    <property type="molecule type" value="Genomic_DNA"/>
</dbReference>
<evidence type="ECO:0000256" key="4">
    <source>
        <dbReference type="SAM" id="Phobius"/>
    </source>
</evidence>
<evidence type="ECO:0000256" key="3">
    <source>
        <dbReference type="SAM" id="MobiDB-lite"/>
    </source>
</evidence>
<evidence type="ECO:0000256" key="2">
    <source>
        <dbReference type="PROSITE-ProRule" id="PRU00259"/>
    </source>
</evidence>
<dbReference type="Proteomes" id="UP001610446">
    <property type="component" value="Unassembled WGS sequence"/>
</dbReference>
<dbReference type="InterPro" id="IPR011989">
    <property type="entry name" value="ARM-like"/>
</dbReference>
<feature type="transmembrane region" description="Helical" evidence="4">
    <location>
        <begin position="678"/>
        <end position="698"/>
    </location>
</feature>
<keyword evidence="4" id="KW-0812">Transmembrane</keyword>
<reference evidence="6 7" key="1">
    <citation type="submission" date="2024-07" db="EMBL/GenBank/DDBJ databases">
        <title>Section-level genome sequencing and comparative genomics of Aspergillus sections Usti and Cavernicolus.</title>
        <authorList>
            <consortium name="Lawrence Berkeley National Laboratory"/>
            <person name="Nybo J.L."/>
            <person name="Vesth T.C."/>
            <person name="Theobald S."/>
            <person name="Frisvad J.C."/>
            <person name="Larsen T.O."/>
            <person name="Kjaerboelling I."/>
            <person name="Rothschild-Mancinelli K."/>
            <person name="Lyhne E.K."/>
            <person name="Kogle M.E."/>
            <person name="Barry K."/>
            <person name="Clum A."/>
            <person name="Na H."/>
            <person name="Ledsgaard L."/>
            <person name="Lin J."/>
            <person name="Lipzen A."/>
            <person name="Kuo A."/>
            <person name="Riley R."/>
            <person name="Mondo S."/>
            <person name="Labutti K."/>
            <person name="Haridas S."/>
            <person name="Pangalinan J."/>
            <person name="Salamov A.A."/>
            <person name="Simmons B.A."/>
            <person name="Magnuson J.K."/>
            <person name="Chen J."/>
            <person name="Drula E."/>
            <person name="Henrissat B."/>
            <person name="Wiebenga A."/>
            <person name="Lubbers R.J."/>
            <person name="Gomes A.C."/>
            <person name="Makela M.R."/>
            <person name="Stajich J."/>
            <person name="Grigoriev I.V."/>
            <person name="Mortensen U.H."/>
            <person name="De Vries R.P."/>
            <person name="Baker S.E."/>
            <person name="Andersen M.R."/>
        </authorList>
    </citation>
    <scope>NUCLEOTIDE SEQUENCE [LARGE SCALE GENOMIC DNA]</scope>
    <source>
        <strain evidence="6 7">CBS 123904</strain>
    </source>
</reference>
<accession>A0ABR4J902</accession>
<comment type="caution">
    <text evidence="6">The sequence shown here is derived from an EMBL/GenBank/DDBJ whole genome shotgun (WGS) entry which is preliminary data.</text>
</comment>
<evidence type="ECO:0000313" key="7">
    <source>
        <dbReference type="Proteomes" id="UP001610446"/>
    </source>
</evidence>
<evidence type="ECO:0000256" key="1">
    <source>
        <dbReference type="ARBA" id="ARBA00009670"/>
    </source>
</evidence>
<name>A0ABR4J902_9EURO</name>
<feature type="transmembrane region" description="Helical" evidence="4">
    <location>
        <begin position="866"/>
        <end position="885"/>
    </location>
</feature>